<gene>
    <name evidence="3" type="ORF">HNP84_005153</name>
</gene>
<feature type="transmembrane region" description="Helical" evidence="1">
    <location>
        <begin position="36"/>
        <end position="60"/>
    </location>
</feature>
<comment type="caution">
    <text evidence="3">The sequence shown here is derived from an EMBL/GenBank/DDBJ whole genome shotgun (WGS) entry which is preliminary data.</text>
</comment>
<protein>
    <submittedName>
        <fullName evidence="3">Transcriptional regulator GlxA family with amidase domain</fullName>
    </submittedName>
</protein>
<dbReference type="InterPro" id="IPR029062">
    <property type="entry name" value="Class_I_gatase-like"/>
</dbReference>
<feature type="domain" description="DJ-1/PfpI" evidence="2">
    <location>
        <begin position="219"/>
        <end position="369"/>
    </location>
</feature>
<feature type="transmembrane region" description="Helical" evidence="1">
    <location>
        <begin position="165"/>
        <end position="186"/>
    </location>
</feature>
<proteinExistence type="predicted"/>
<evidence type="ECO:0000313" key="3">
    <source>
        <dbReference type="EMBL" id="MBB5135409.1"/>
    </source>
</evidence>
<feature type="transmembrane region" description="Helical" evidence="1">
    <location>
        <begin position="125"/>
        <end position="145"/>
    </location>
</feature>
<keyword evidence="4" id="KW-1185">Reference proteome</keyword>
<dbReference type="PANTHER" id="PTHR43130">
    <property type="entry name" value="ARAC-FAMILY TRANSCRIPTIONAL REGULATOR"/>
    <property type="match status" value="1"/>
</dbReference>
<feature type="transmembrane region" description="Helical" evidence="1">
    <location>
        <begin position="72"/>
        <end position="92"/>
    </location>
</feature>
<dbReference type="RefSeq" id="WP_185052368.1">
    <property type="nucleotide sequence ID" value="NZ_BAABIX010000002.1"/>
</dbReference>
<keyword evidence="1" id="KW-0812">Transmembrane</keyword>
<evidence type="ECO:0000259" key="2">
    <source>
        <dbReference type="Pfam" id="PF01965"/>
    </source>
</evidence>
<dbReference type="Proteomes" id="UP000578449">
    <property type="component" value="Unassembled WGS sequence"/>
</dbReference>
<evidence type="ECO:0000313" key="4">
    <source>
        <dbReference type="Proteomes" id="UP000578449"/>
    </source>
</evidence>
<dbReference type="Gene3D" id="3.40.50.880">
    <property type="match status" value="2"/>
</dbReference>
<dbReference type="EMBL" id="JACHGN010000011">
    <property type="protein sequence ID" value="MBB5135409.1"/>
    <property type="molecule type" value="Genomic_DNA"/>
</dbReference>
<evidence type="ECO:0000256" key="1">
    <source>
        <dbReference type="SAM" id="Phobius"/>
    </source>
</evidence>
<name>A0A840P8U1_9ACTN</name>
<feature type="transmembrane region" description="Helical" evidence="1">
    <location>
        <begin position="577"/>
        <end position="598"/>
    </location>
</feature>
<accession>A0A840P8U1</accession>
<dbReference type="InterPro" id="IPR002818">
    <property type="entry name" value="DJ-1/PfpI"/>
</dbReference>
<dbReference type="AlphaFoldDB" id="A0A840P8U1"/>
<keyword evidence="1" id="KW-1133">Transmembrane helix</keyword>
<dbReference type="SUPFAM" id="SSF52317">
    <property type="entry name" value="Class I glutamine amidotransferase-like"/>
    <property type="match status" value="2"/>
</dbReference>
<reference evidence="3 4" key="1">
    <citation type="submission" date="2020-08" db="EMBL/GenBank/DDBJ databases">
        <title>Genomic Encyclopedia of Type Strains, Phase IV (KMG-IV): sequencing the most valuable type-strain genomes for metagenomic binning, comparative biology and taxonomic classification.</title>
        <authorList>
            <person name="Goeker M."/>
        </authorList>
    </citation>
    <scope>NUCLEOTIDE SEQUENCE [LARGE SCALE GENOMIC DNA]</scope>
    <source>
        <strain evidence="3 4">DSM 45615</strain>
    </source>
</reference>
<keyword evidence="1" id="KW-0472">Membrane</keyword>
<dbReference type="InterPro" id="IPR052158">
    <property type="entry name" value="INH-QAR"/>
</dbReference>
<organism evidence="3 4">
    <name type="scientific">Thermocatellispora tengchongensis</name>
    <dbReference type="NCBI Taxonomy" id="1073253"/>
    <lineage>
        <taxon>Bacteria</taxon>
        <taxon>Bacillati</taxon>
        <taxon>Actinomycetota</taxon>
        <taxon>Actinomycetes</taxon>
        <taxon>Streptosporangiales</taxon>
        <taxon>Streptosporangiaceae</taxon>
        <taxon>Thermocatellispora</taxon>
    </lineage>
</organism>
<dbReference type="Pfam" id="PF01965">
    <property type="entry name" value="DJ-1_PfpI"/>
    <property type="match status" value="1"/>
</dbReference>
<feature type="transmembrane region" description="Helical" evidence="1">
    <location>
        <begin position="99"/>
        <end position="119"/>
    </location>
</feature>
<dbReference type="PANTHER" id="PTHR43130:SF3">
    <property type="entry name" value="HTH-TYPE TRANSCRIPTIONAL REGULATOR RV1931C"/>
    <property type="match status" value="1"/>
</dbReference>
<sequence length="614" mass="65271">MTHTKFGHDTLDSRVPAAGEADTAGRGSWWRFAWHFLEMVVAMLAGMLVLGAALSAVLGAVGWDYSHAEHPVLGSLEMVLAMSLGMAAWMRYRRHSRVSILEMVAAMFAPLVVLVPLLWAGAVSGATTMALLHVLMLPAMLIVMLRRREEYTRAHGPVRPAARALGRGLAVLLVFLLVPGAVYAAGSAAYARNQYSPPEITTATATPPVHDPGKPTAVVVVGNSGANIADALVSYEVLAVTGAFNVYTVAPERRPLPLLGGLDLVPDLSFAQLEQRLSGSDPDVTVVPAMPDSDASDRAMVTSWIRDTASEGLLLSVCAGAQLAAEAGLLDGRDATSHWYRISGFEHDHPEVNWRRGIRYIDDGDVISTGGLLSAVDGTLRVVERLVGADAARAAAQAVGWRYYTPGRAATLPQSELTLGDAVLYTLNIGFRWDAPTVGVVLTDGVGELELAAAFDPYAEHSMAARTVAVTPDGAAVRSRHGLTFVPRDTLANASDRFDRLLVPGAAASPHPAIDAARRDGVPVEFLRSRPGFAFDAALRDVARTMDVPTARWAAKVLEYPADGLGLSGPGWPWTLALRPLLLGLAGLAVALGATWLIRRARTRRPVENAAPST</sequence>